<gene>
    <name evidence="1" type="ORF">NDU88_004627</name>
</gene>
<feature type="non-terminal residue" evidence="1">
    <location>
        <position position="74"/>
    </location>
</feature>
<reference evidence="1" key="1">
    <citation type="journal article" date="2022" name="bioRxiv">
        <title>Sequencing and chromosome-scale assembly of the giantPleurodeles waltlgenome.</title>
        <authorList>
            <person name="Brown T."/>
            <person name="Elewa A."/>
            <person name="Iarovenko S."/>
            <person name="Subramanian E."/>
            <person name="Araus A.J."/>
            <person name="Petzold A."/>
            <person name="Susuki M."/>
            <person name="Suzuki K.-i.T."/>
            <person name="Hayashi T."/>
            <person name="Toyoda A."/>
            <person name="Oliveira C."/>
            <person name="Osipova E."/>
            <person name="Leigh N.D."/>
            <person name="Simon A."/>
            <person name="Yun M.H."/>
        </authorList>
    </citation>
    <scope>NUCLEOTIDE SEQUENCE</scope>
    <source>
        <strain evidence="1">20211129_DDA</strain>
        <tissue evidence="1">Liver</tissue>
    </source>
</reference>
<name>A0AAV7VJB5_PLEWA</name>
<sequence length="74" mass="8440">VGRGRRWAHCASWRSSDGSRFQWEQREKVSEAGAGPLWGTTWKSIEQLSLKFPSTIPIREPMGNSCVFTRFALI</sequence>
<feature type="non-terminal residue" evidence="1">
    <location>
        <position position="1"/>
    </location>
</feature>
<proteinExistence type="predicted"/>
<dbReference type="EMBL" id="JANPWB010000003">
    <property type="protein sequence ID" value="KAJ1200806.1"/>
    <property type="molecule type" value="Genomic_DNA"/>
</dbReference>
<organism evidence="1 2">
    <name type="scientific">Pleurodeles waltl</name>
    <name type="common">Iberian ribbed newt</name>
    <dbReference type="NCBI Taxonomy" id="8319"/>
    <lineage>
        <taxon>Eukaryota</taxon>
        <taxon>Metazoa</taxon>
        <taxon>Chordata</taxon>
        <taxon>Craniata</taxon>
        <taxon>Vertebrata</taxon>
        <taxon>Euteleostomi</taxon>
        <taxon>Amphibia</taxon>
        <taxon>Batrachia</taxon>
        <taxon>Caudata</taxon>
        <taxon>Salamandroidea</taxon>
        <taxon>Salamandridae</taxon>
        <taxon>Pleurodelinae</taxon>
        <taxon>Pleurodeles</taxon>
    </lineage>
</organism>
<dbReference type="Proteomes" id="UP001066276">
    <property type="component" value="Chromosome 2_1"/>
</dbReference>
<accession>A0AAV7VJB5</accession>
<keyword evidence="2" id="KW-1185">Reference proteome</keyword>
<evidence type="ECO:0000313" key="2">
    <source>
        <dbReference type="Proteomes" id="UP001066276"/>
    </source>
</evidence>
<evidence type="ECO:0000313" key="1">
    <source>
        <dbReference type="EMBL" id="KAJ1200806.1"/>
    </source>
</evidence>
<comment type="caution">
    <text evidence="1">The sequence shown here is derived from an EMBL/GenBank/DDBJ whole genome shotgun (WGS) entry which is preliminary data.</text>
</comment>
<dbReference type="AlphaFoldDB" id="A0AAV7VJB5"/>
<protein>
    <submittedName>
        <fullName evidence="1">Uncharacterized protein</fullName>
    </submittedName>
</protein>